<evidence type="ECO:0000259" key="9">
    <source>
        <dbReference type="Pfam" id="PF22799"/>
    </source>
</evidence>
<evidence type="ECO:0000256" key="5">
    <source>
        <dbReference type="ARBA" id="ARBA00022737"/>
    </source>
</evidence>
<accession>A0AA91PZC2</accession>
<feature type="signal peptide" evidence="8">
    <location>
        <begin position="1"/>
        <end position="18"/>
    </location>
</feature>
<evidence type="ECO:0000256" key="7">
    <source>
        <dbReference type="SAM" id="MobiDB-lite"/>
    </source>
</evidence>
<dbReference type="KEGG" id="clus:A9F13_10g00968"/>
<feature type="region of interest" description="Disordered" evidence="7">
    <location>
        <begin position="218"/>
        <end position="265"/>
    </location>
</feature>
<evidence type="ECO:0000313" key="11">
    <source>
        <dbReference type="Proteomes" id="UP000195602"/>
    </source>
</evidence>
<dbReference type="GO" id="GO:0009277">
    <property type="term" value="C:fungal-type cell wall"/>
    <property type="evidence" value="ECO:0007669"/>
    <property type="project" value="TreeGrafter"/>
</dbReference>
<name>A0AA91PZC2_CLALS</name>
<dbReference type="InterPro" id="IPR000420">
    <property type="entry name" value="Yeast_PIR_rpt"/>
</dbReference>
<dbReference type="Proteomes" id="UP000195602">
    <property type="component" value="Unassembled WGS sequence"/>
</dbReference>
<dbReference type="GO" id="GO:0031505">
    <property type="term" value="P:fungal-type cell wall organization"/>
    <property type="evidence" value="ECO:0007669"/>
    <property type="project" value="UniProtKB-ARBA"/>
</dbReference>
<proteinExistence type="inferred from homology"/>
<reference evidence="10 11" key="1">
    <citation type="submission" date="2017-04" db="EMBL/GenBank/DDBJ databases">
        <title>Draft genome of the yeast Clavispora lusitaniae type strain CBS 6936.</title>
        <authorList>
            <person name="Durrens P."/>
            <person name="Klopp C."/>
            <person name="Biteau N."/>
            <person name="Fitton-Ouhabi V."/>
            <person name="Dementhon K."/>
            <person name="Accoceberry I."/>
            <person name="Sherman D.J."/>
            <person name="Noel T."/>
        </authorList>
    </citation>
    <scope>NUCLEOTIDE SEQUENCE [LARGE SCALE GENOMIC DNA]</scope>
    <source>
        <strain evidence="10 11">CBS 6936</strain>
    </source>
</reference>
<dbReference type="OMA" id="MQYKKPL"/>
<feature type="compositionally biased region" description="Polar residues" evidence="7">
    <location>
        <begin position="227"/>
        <end position="264"/>
    </location>
</feature>
<feature type="domain" description="Cell wall mannoprotein PIR1-like C-terminal" evidence="9">
    <location>
        <begin position="285"/>
        <end position="375"/>
    </location>
</feature>
<sequence length="385" mass="40451">MKFQSVALVSILASLASSAPVSPSNTWSTLTPTATLPKSASAITSTSGTFALSIRTVSASVSSGISVNKRDVISQISDGQVQADTKSATATASVINQISDGQVQENTKTTKKPEPTASVINQISDGQIQEQTKKTTASVINQIGDGQIQQQTKAKTTASVINQIGDGQIQQQTKAKPTPSASVINQISDGQIQQQTKTKTQKNTASAVAQISDGQIQEQTKTKTQKNTASAVAQISDGQPQQHTSAPVASQVSDGQVQATSSPDEATVEETCYDSDALTIQLKDGELRDSKGRVGAIVANRQFQFDGPPPQAGTIYAAGWSFVPASYAGVNEKSSDTTDEGLKLALGKQTVFYKCLSGDFYNLYDESIGDQCSAIEIFVLEAVQC</sequence>
<dbReference type="Pfam" id="PF00399">
    <property type="entry name" value="PIR"/>
    <property type="match status" value="2"/>
</dbReference>
<dbReference type="GO" id="GO:0005199">
    <property type="term" value="F:structural constituent of cell wall"/>
    <property type="evidence" value="ECO:0007669"/>
    <property type="project" value="InterPro"/>
</dbReference>
<protein>
    <submittedName>
        <fullName evidence="10">Beta-1,3-glucan linked protein</fullName>
    </submittedName>
</protein>
<comment type="caution">
    <text evidence="10">The sequence shown here is derived from an EMBL/GenBank/DDBJ whole genome shotgun (WGS) entry which is preliminary data.</text>
</comment>
<evidence type="ECO:0000313" key="10">
    <source>
        <dbReference type="EMBL" id="OVF07962.1"/>
    </source>
</evidence>
<dbReference type="PROSITE" id="PS00929">
    <property type="entry name" value="PIR_REPEAT_1"/>
    <property type="match status" value="1"/>
</dbReference>
<evidence type="ECO:0000256" key="2">
    <source>
        <dbReference type="ARBA" id="ARBA00022512"/>
    </source>
</evidence>
<comment type="similarity">
    <text evidence="6">Belongs to the PIR protein family.</text>
</comment>
<keyword evidence="3" id="KW-0964">Secreted</keyword>
<dbReference type="InterPro" id="IPR051153">
    <property type="entry name" value="Yeast_CWMannoprotein_PIR"/>
</dbReference>
<evidence type="ECO:0000256" key="8">
    <source>
        <dbReference type="SAM" id="SignalP"/>
    </source>
</evidence>
<dbReference type="PANTHER" id="PTHR47254:SF1">
    <property type="entry name" value="CELL WALL MANNOPROTEIN CIS3-RELATED"/>
    <property type="match status" value="1"/>
</dbReference>
<dbReference type="AlphaFoldDB" id="A0AA91PZC2"/>
<feature type="chain" id="PRO_5041741937" evidence="8">
    <location>
        <begin position="19"/>
        <end position="385"/>
    </location>
</feature>
<dbReference type="InterPro" id="IPR054508">
    <property type="entry name" value="PIR1-like_C"/>
</dbReference>
<evidence type="ECO:0000256" key="4">
    <source>
        <dbReference type="ARBA" id="ARBA00022729"/>
    </source>
</evidence>
<dbReference type="EMBL" id="LYUB02000010">
    <property type="protein sequence ID" value="OVF07962.1"/>
    <property type="molecule type" value="Genomic_DNA"/>
</dbReference>
<organism evidence="10 11">
    <name type="scientific">Clavispora lusitaniae</name>
    <name type="common">Candida lusitaniae</name>
    <dbReference type="NCBI Taxonomy" id="36911"/>
    <lineage>
        <taxon>Eukaryota</taxon>
        <taxon>Fungi</taxon>
        <taxon>Dikarya</taxon>
        <taxon>Ascomycota</taxon>
        <taxon>Saccharomycotina</taxon>
        <taxon>Pichiomycetes</taxon>
        <taxon>Metschnikowiaceae</taxon>
        <taxon>Clavispora</taxon>
    </lineage>
</organism>
<keyword evidence="5" id="KW-0677">Repeat</keyword>
<evidence type="ECO:0000256" key="1">
    <source>
        <dbReference type="ARBA" id="ARBA00004191"/>
    </source>
</evidence>
<gene>
    <name evidence="10" type="ORF">A9F13_10g00968</name>
</gene>
<evidence type="ECO:0000256" key="3">
    <source>
        <dbReference type="ARBA" id="ARBA00022525"/>
    </source>
</evidence>
<dbReference type="Pfam" id="PF22799">
    <property type="entry name" value="PIR1-like_C"/>
    <property type="match status" value="1"/>
</dbReference>
<keyword evidence="4 8" id="KW-0732">Signal</keyword>
<evidence type="ECO:0000256" key="6">
    <source>
        <dbReference type="ARBA" id="ARBA00038219"/>
    </source>
</evidence>
<keyword evidence="2" id="KW-0134">Cell wall</keyword>
<dbReference type="PANTHER" id="PTHR47254">
    <property type="entry name" value="CELL WALL MANNOPROTEIN CIS3-RELATED"/>
    <property type="match status" value="1"/>
</dbReference>
<dbReference type="PROSITE" id="PS50256">
    <property type="entry name" value="PIR_REPEAT_2"/>
    <property type="match status" value="8"/>
</dbReference>
<comment type="subcellular location">
    <subcellularLocation>
        <location evidence="1">Secreted</location>
        <location evidence="1">Cell wall</location>
    </subcellularLocation>
</comment>